<proteinExistence type="predicted"/>
<organism evidence="3">
    <name type="scientific">Mucochytrium quahogii</name>
    <dbReference type="NCBI Taxonomy" id="96639"/>
    <lineage>
        <taxon>Eukaryota</taxon>
        <taxon>Sar</taxon>
        <taxon>Stramenopiles</taxon>
        <taxon>Bigyra</taxon>
        <taxon>Labyrinthulomycetes</taxon>
        <taxon>Thraustochytrida</taxon>
        <taxon>Thraustochytriidae</taxon>
        <taxon>Mucochytrium</taxon>
    </lineage>
</organism>
<name>A0A7S2RP66_9STRA</name>
<dbReference type="PROSITE" id="PS00383">
    <property type="entry name" value="TYR_PHOSPHATASE_1"/>
    <property type="match status" value="1"/>
</dbReference>
<dbReference type="PRINTS" id="PR00700">
    <property type="entry name" value="PRTYPHPHTASE"/>
</dbReference>
<dbReference type="InterPro" id="IPR050348">
    <property type="entry name" value="Protein-Tyr_Phosphatase"/>
</dbReference>
<feature type="domain" description="Tyrosine specific protein phosphatases" evidence="2">
    <location>
        <begin position="186"/>
        <end position="261"/>
    </location>
</feature>
<dbReference type="PANTHER" id="PTHR19134">
    <property type="entry name" value="RECEPTOR-TYPE TYROSINE-PROTEIN PHOSPHATASE"/>
    <property type="match status" value="1"/>
</dbReference>
<dbReference type="EMBL" id="HBHK01009000">
    <property type="protein sequence ID" value="CAD9676809.1"/>
    <property type="molecule type" value="Transcribed_RNA"/>
</dbReference>
<dbReference type="Pfam" id="PF00102">
    <property type="entry name" value="Y_phosphatase"/>
    <property type="match status" value="1"/>
</dbReference>
<dbReference type="EMBL" id="HBHK01009001">
    <property type="protein sequence ID" value="CAD9676811.1"/>
    <property type="molecule type" value="Transcribed_RNA"/>
</dbReference>
<evidence type="ECO:0000259" key="1">
    <source>
        <dbReference type="PROSITE" id="PS50055"/>
    </source>
</evidence>
<evidence type="ECO:0000259" key="2">
    <source>
        <dbReference type="PROSITE" id="PS50056"/>
    </source>
</evidence>
<gene>
    <name evidence="3" type="ORF">QSP1433_LOCUS5545</name>
    <name evidence="4" type="ORF">QSP1433_LOCUS5546</name>
</gene>
<dbReference type="GO" id="GO:0004725">
    <property type="term" value="F:protein tyrosine phosphatase activity"/>
    <property type="evidence" value="ECO:0007669"/>
    <property type="project" value="InterPro"/>
</dbReference>
<evidence type="ECO:0000313" key="4">
    <source>
        <dbReference type="EMBL" id="CAD9676811.1"/>
    </source>
</evidence>
<dbReference type="Gene3D" id="3.90.190.10">
    <property type="entry name" value="Protein tyrosine phosphatase superfamily"/>
    <property type="match status" value="1"/>
</dbReference>
<dbReference type="SMART" id="SM00194">
    <property type="entry name" value="PTPc"/>
    <property type="match status" value="1"/>
</dbReference>
<dbReference type="InterPro" id="IPR016130">
    <property type="entry name" value="Tyr_Pase_AS"/>
</dbReference>
<dbReference type="InterPro" id="IPR000242">
    <property type="entry name" value="PTP_cat"/>
</dbReference>
<dbReference type="PROSITE" id="PS50055">
    <property type="entry name" value="TYR_PHOSPHATASE_PTP"/>
    <property type="match status" value="1"/>
</dbReference>
<dbReference type="InterPro" id="IPR000387">
    <property type="entry name" value="Tyr_Pase_dom"/>
</dbReference>
<protein>
    <submittedName>
        <fullName evidence="3">Uncharacterized protein</fullName>
    </submittedName>
</protein>
<dbReference type="PANTHER" id="PTHR19134:SF449">
    <property type="entry name" value="TYROSINE-PROTEIN PHOSPHATASE 1"/>
    <property type="match status" value="1"/>
</dbReference>
<evidence type="ECO:0000313" key="3">
    <source>
        <dbReference type="EMBL" id="CAD9676809.1"/>
    </source>
</evidence>
<dbReference type="CDD" id="cd00047">
    <property type="entry name" value="PTPc"/>
    <property type="match status" value="1"/>
</dbReference>
<dbReference type="SMART" id="SM00404">
    <property type="entry name" value="PTPc_motif"/>
    <property type="match status" value="1"/>
</dbReference>
<dbReference type="PROSITE" id="PS50056">
    <property type="entry name" value="TYR_PHOSPHATASE_2"/>
    <property type="match status" value="1"/>
</dbReference>
<sequence>MLFELLQRICKDRPENELQREYSGLGAHSPYQETRWGEGSHATMMKDNKCEDAHENIYLNRFNNILPFDSHLLKCSKGYINASIVSPLDQKYIITQGPLCSPDTREAFWCAVLENNVSLIVNLAPFGEECADYLPPMHSCEYPVQIINEEVQDNKVICREIHIGDHHLEHIQFNHWPNYSLPLEAETLASVVRLAHSKRKDNRGETLVHCSGGVGRSGTFVTTLATWQALQDIAENNTLSHSAQDLKPKVVGLVKTAVETIRDQRHPWAVEGVNQYGLIFTILGQLAENTRD</sequence>
<dbReference type="InterPro" id="IPR003595">
    <property type="entry name" value="Tyr_Pase_cat"/>
</dbReference>
<reference evidence="3" key="1">
    <citation type="submission" date="2021-01" db="EMBL/GenBank/DDBJ databases">
        <authorList>
            <person name="Corre E."/>
            <person name="Pelletier E."/>
            <person name="Niang G."/>
            <person name="Scheremetjew M."/>
            <person name="Finn R."/>
            <person name="Kale V."/>
            <person name="Holt S."/>
            <person name="Cochrane G."/>
            <person name="Meng A."/>
            <person name="Brown T."/>
            <person name="Cohen L."/>
        </authorList>
    </citation>
    <scope>NUCLEOTIDE SEQUENCE</scope>
    <source>
        <strain evidence="3">NY070348D</strain>
    </source>
</reference>
<dbReference type="SUPFAM" id="SSF52799">
    <property type="entry name" value="(Phosphotyrosine protein) phosphatases II"/>
    <property type="match status" value="1"/>
</dbReference>
<dbReference type="InterPro" id="IPR029021">
    <property type="entry name" value="Prot-tyrosine_phosphatase-like"/>
</dbReference>
<feature type="domain" description="Tyrosine-protein phosphatase" evidence="1">
    <location>
        <begin position="18"/>
        <end position="286"/>
    </location>
</feature>
<dbReference type="AlphaFoldDB" id="A0A7S2RP66"/>
<accession>A0A7S2RP66</accession>